<keyword evidence="4" id="KW-1185">Reference proteome</keyword>
<sequence length="71" mass="7681">MTNNVGTIDRTLRAALGLVLLYLAIFSGLALFAAPVFKYGAVIVGIIMLLTATMKFCPVYTLLGIKTCRTR</sequence>
<dbReference type="RefSeq" id="WP_093963749.1">
    <property type="nucleotide sequence ID" value="NZ_FXYG01000002.1"/>
</dbReference>
<reference evidence="4" key="1">
    <citation type="submission" date="2017-05" db="EMBL/GenBank/DDBJ databases">
        <authorList>
            <person name="Rodrigo-Torres L."/>
            <person name="Arahal R. D."/>
            <person name="Lucena T."/>
        </authorList>
    </citation>
    <scope>NUCLEOTIDE SEQUENCE [LARGE SCALE GENOMIC DNA]</scope>
    <source>
        <strain evidence="4">CECT 8715</strain>
    </source>
</reference>
<dbReference type="Proteomes" id="UP000202485">
    <property type="component" value="Unassembled WGS sequence"/>
</dbReference>
<gene>
    <name evidence="3" type="ORF">RUA8715_01762</name>
</gene>
<proteinExistence type="predicted"/>
<keyword evidence="1" id="KW-0472">Membrane</keyword>
<accession>A0A238KCZ2</accession>
<dbReference type="EMBL" id="FXYG01000002">
    <property type="protein sequence ID" value="SMX40721.1"/>
    <property type="molecule type" value="Genomic_DNA"/>
</dbReference>
<keyword evidence="1" id="KW-0812">Transmembrane</keyword>
<dbReference type="OrthoDB" id="9804804at2"/>
<dbReference type="AlphaFoldDB" id="A0A238KCZ2"/>
<name>A0A238KCZ2_9RHOB</name>
<organism evidence="3 4">
    <name type="scientific">Ruegeria arenilitoris</name>
    <dbReference type="NCBI Taxonomy" id="1173585"/>
    <lineage>
        <taxon>Bacteria</taxon>
        <taxon>Pseudomonadati</taxon>
        <taxon>Pseudomonadota</taxon>
        <taxon>Alphaproteobacteria</taxon>
        <taxon>Rhodobacterales</taxon>
        <taxon>Roseobacteraceae</taxon>
        <taxon>Ruegeria</taxon>
    </lineage>
</organism>
<dbReference type="InterPro" id="IPR021309">
    <property type="entry name" value="YgaP-like_TM"/>
</dbReference>
<evidence type="ECO:0000259" key="2">
    <source>
        <dbReference type="Pfam" id="PF11127"/>
    </source>
</evidence>
<evidence type="ECO:0000313" key="4">
    <source>
        <dbReference type="Proteomes" id="UP000202485"/>
    </source>
</evidence>
<feature type="domain" description="Inner membrane protein YgaP-like transmembrane" evidence="2">
    <location>
        <begin position="1"/>
        <end position="70"/>
    </location>
</feature>
<keyword evidence="1" id="KW-1133">Transmembrane helix</keyword>
<protein>
    <recommendedName>
        <fullName evidence="2">Inner membrane protein YgaP-like transmembrane domain-containing protein</fullName>
    </recommendedName>
</protein>
<feature type="transmembrane region" description="Helical" evidence="1">
    <location>
        <begin position="39"/>
        <end position="63"/>
    </location>
</feature>
<dbReference type="Pfam" id="PF11127">
    <property type="entry name" value="YgaP-like_TM"/>
    <property type="match status" value="1"/>
</dbReference>
<evidence type="ECO:0000256" key="1">
    <source>
        <dbReference type="SAM" id="Phobius"/>
    </source>
</evidence>
<evidence type="ECO:0000313" key="3">
    <source>
        <dbReference type="EMBL" id="SMX40721.1"/>
    </source>
</evidence>
<feature type="transmembrane region" description="Helical" evidence="1">
    <location>
        <begin position="12"/>
        <end position="33"/>
    </location>
</feature>